<comment type="subcellular location">
    <subcellularLocation>
        <location evidence="1">Membrane</location>
        <topology evidence="1">Multi-pass membrane protein</topology>
    </subcellularLocation>
</comment>
<sequence>MKQVFPNKKHHILKNFTHTCEMLSGVVTAAGNKRIKEALGKPDVRVFGIMLIFLDIVFVSIDLHLVKNQLYIPLEYRSVSFAIALFFLVDVLLRVYVEGRQQYFSDLLNTLDAVVIGVTVFIAFTYIFYDKKFLGDNPSSLSPPPMLPISSGDLDPFPFSRGPCENSYDPKYFHYRVRRIMIDDHNVPTLEKAFTFLGSGEQIKPAALSFKA</sequence>
<keyword evidence="3 5" id="KW-1133">Transmembrane helix</keyword>
<feature type="transmembrane region" description="Helical" evidence="5">
    <location>
        <begin position="78"/>
        <end position="97"/>
    </location>
</feature>
<dbReference type="AlphaFoldDB" id="G3HHJ6"/>
<dbReference type="GO" id="GO:0005216">
    <property type="term" value="F:monoatomic ion channel activity"/>
    <property type="evidence" value="ECO:0007669"/>
    <property type="project" value="InterPro"/>
</dbReference>
<keyword evidence="4 5" id="KW-0472">Membrane</keyword>
<dbReference type="GO" id="GO:0016020">
    <property type="term" value="C:membrane"/>
    <property type="evidence" value="ECO:0007669"/>
    <property type="project" value="UniProtKB-SubCell"/>
</dbReference>
<evidence type="ECO:0000256" key="1">
    <source>
        <dbReference type="ARBA" id="ARBA00004141"/>
    </source>
</evidence>
<accession>G3HHJ6</accession>
<name>G3HHJ6_CRIGR</name>
<dbReference type="EMBL" id="JH000379">
    <property type="protein sequence ID" value="EGV95012.1"/>
    <property type="molecule type" value="Genomic_DNA"/>
</dbReference>
<proteinExistence type="predicted"/>
<dbReference type="InParanoid" id="G3HHJ6"/>
<evidence type="ECO:0000313" key="7">
    <source>
        <dbReference type="EMBL" id="EGV95012.1"/>
    </source>
</evidence>
<reference evidence="8" key="1">
    <citation type="journal article" date="2011" name="Nat. Biotechnol.">
        <title>The genomic sequence of the Chinese hamster ovary (CHO)-K1 cell line.</title>
        <authorList>
            <person name="Xu X."/>
            <person name="Nagarajan H."/>
            <person name="Lewis N.E."/>
            <person name="Pan S."/>
            <person name="Cai Z."/>
            <person name="Liu X."/>
            <person name="Chen W."/>
            <person name="Xie M."/>
            <person name="Wang W."/>
            <person name="Hammond S."/>
            <person name="Andersen M.R."/>
            <person name="Neff N."/>
            <person name="Passarelli B."/>
            <person name="Koh W."/>
            <person name="Fan H.C."/>
            <person name="Wang J."/>
            <person name="Gui Y."/>
            <person name="Lee K.H."/>
            <person name="Betenbaugh M.J."/>
            <person name="Quake S.R."/>
            <person name="Famili I."/>
            <person name="Palsson B.O."/>
            <person name="Wang J."/>
        </authorList>
    </citation>
    <scope>NUCLEOTIDE SEQUENCE [LARGE SCALE GENOMIC DNA]</scope>
    <source>
        <strain evidence="8">CHO K1 cell line</strain>
    </source>
</reference>
<dbReference type="eggNOG" id="KOG2283">
    <property type="taxonomic scope" value="Eukaryota"/>
</dbReference>
<evidence type="ECO:0000313" key="8">
    <source>
        <dbReference type="Proteomes" id="UP000001075"/>
    </source>
</evidence>
<dbReference type="Gene3D" id="3.90.190.10">
    <property type="entry name" value="Protein tyrosine phosphatase superfamily"/>
    <property type="match status" value="1"/>
</dbReference>
<dbReference type="STRING" id="10029.G3HHJ6"/>
<organism evidence="7 8">
    <name type="scientific">Cricetulus griseus</name>
    <name type="common">Chinese hamster</name>
    <name type="synonym">Cricetulus barabensis griseus</name>
    <dbReference type="NCBI Taxonomy" id="10029"/>
    <lineage>
        <taxon>Eukaryota</taxon>
        <taxon>Metazoa</taxon>
        <taxon>Chordata</taxon>
        <taxon>Craniata</taxon>
        <taxon>Vertebrata</taxon>
        <taxon>Euteleostomi</taxon>
        <taxon>Mammalia</taxon>
        <taxon>Eutheria</taxon>
        <taxon>Euarchontoglires</taxon>
        <taxon>Glires</taxon>
        <taxon>Rodentia</taxon>
        <taxon>Myomorpha</taxon>
        <taxon>Muroidea</taxon>
        <taxon>Cricetidae</taxon>
        <taxon>Cricetinae</taxon>
        <taxon>Cricetulus</taxon>
    </lineage>
</organism>
<evidence type="ECO:0000259" key="6">
    <source>
        <dbReference type="Pfam" id="PF00520"/>
    </source>
</evidence>
<dbReference type="Gene3D" id="1.20.120.350">
    <property type="entry name" value="Voltage-gated potassium channels. Chain C"/>
    <property type="match status" value="1"/>
</dbReference>
<feature type="transmembrane region" description="Helical" evidence="5">
    <location>
        <begin position="109"/>
        <end position="129"/>
    </location>
</feature>
<dbReference type="InterPro" id="IPR005821">
    <property type="entry name" value="Ion_trans_dom"/>
</dbReference>
<keyword evidence="2 5" id="KW-0812">Transmembrane</keyword>
<evidence type="ECO:0000256" key="3">
    <source>
        <dbReference type="ARBA" id="ARBA00022989"/>
    </source>
</evidence>
<evidence type="ECO:0000256" key="5">
    <source>
        <dbReference type="SAM" id="Phobius"/>
    </source>
</evidence>
<dbReference type="InterPro" id="IPR027359">
    <property type="entry name" value="Volt_channel_dom_sf"/>
</dbReference>
<feature type="transmembrane region" description="Helical" evidence="5">
    <location>
        <begin position="44"/>
        <end position="66"/>
    </location>
</feature>
<protein>
    <submittedName>
        <fullName evidence="7">Putative tyrosine-protein phosphatase TPTE</fullName>
    </submittedName>
</protein>
<feature type="domain" description="Ion transport" evidence="6">
    <location>
        <begin position="46"/>
        <end position="125"/>
    </location>
</feature>
<dbReference type="Pfam" id="PF00520">
    <property type="entry name" value="Ion_trans"/>
    <property type="match status" value="1"/>
</dbReference>
<gene>
    <name evidence="7" type="ORF">I79_010083</name>
</gene>
<dbReference type="InterPro" id="IPR029021">
    <property type="entry name" value="Prot-tyrosine_phosphatase-like"/>
</dbReference>
<dbReference type="Proteomes" id="UP000001075">
    <property type="component" value="Unassembled WGS sequence"/>
</dbReference>
<evidence type="ECO:0000256" key="2">
    <source>
        <dbReference type="ARBA" id="ARBA00022692"/>
    </source>
</evidence>
<evidence type="ECO:0000256" key="4">
    <source>
        <dbReference type="ARBA" id="ARBA00023136"/>
    </source>
</evidence>